<evidence type="ECO:0000313" key="5">
    <source>
        <dbReference type="Proteomes" id="UP000030624"/>
    </source>
</evidence>
<dbReference type="PANTHER" id="PTHR10784">
    <property type="entry name" value="TRANSLATION INITIATION FACTOR 6"/>
    <property type="match status" value="1"/>
</dbReference>
<dbReference type="KEGG" id="gac:GACE_1565"/>
<dbReference type="NCBIfam" id="TIGR00323">
    <property type="entry name" value="eIF-6"/>
    <property type="match status" value="1"/>
</dbReference>
<dbReference type="Gene3D" id="3.75.10.10">
    <property type="entry name" value="L-arginine/glycine Amidinotransferase, Chain A"/>
    <property type="match status" value="1"/>
</dbReference>
<dbReference type="Proteomes" id="UP000030624">
    <property type="component" value="Chromosome"/>
</dbReference>
<dbReference type="STRING" id="565033.GACE_1565"/>
<dbReference type="HOGENOM" id="CLU_071894_1_0_2"/>
<dbReference type="SMART" id="SM00654">
    <property type="entry name" value="eIF6"/>
    <property type="match status" value="1"/>
</dbReference>
<keyword evidence="2 3" id="KW-0648">Protein biosynthesis</keyword>
<protein>
    <recommendedName>
        <fullName evidence="3">Translation initiation factor 6</fullName>
        <shortName evidence="3">aIF-6</shortName>
    </recommendedName>
</protein>
<comment type="function">
    <text evidence="3">Binds to the 50S ribosomal subunit and prevents its association with the 30S ribosomal subunit to form the 70S initiation complex.</text>
</comment>
<dbReference type="RefSeq" id="WP_048092465.1">
    <property type="nucleotide sequence ID" value="NZ_CP009552.1"/>
</dbReference>
<keyword evidence="1 3" id="KW-0396">Initiation factor</keyword>
<dbReference type="PIRSF" id="PIRSF006413">
    <property type="entry name" value="IF-6"/>
    <property type="match status" value="1"/>
</dbReference>
<reference evidence="4 5" key="1">
    <citation type="journal article" date="2015" name="Appl. Environ. Microbiol.">
        <title>The Geoglobus acetivorans genome: Fe(III) reduction, acetate utilization, autotrophic growth, and degradation of aromatic compounds in a hyperthermophilic archaeon.</title>
        <authorList>
            <person name="Mardanov A.V."/>
            <person name="Slododkina G.B."/>
            <person name="Slobodkin A.I."/>
            <person name="Beletsky A.V."/>
            <person name="Gavrilov S.N."/>
            <person name="Kublanov I.V."/>
            <person name="Bonch-Osmolovskaya E.A."/>
            <person name="Skryabin K.G."/>
            <person name="Ravin N.V."/>
        </authorList>
    </citation>
    <scope>NUCLEOTIDE SEQUENCE [LARGE SCALE GENOMIC DNA]</scope>
    <source>
        <strain evidence="4 5">SBH6</strain>
    </source>
</reference>
<dbReference type="GO" id="GO:0043022">
    <property type="term" value="F:ribosome binding"/>
    <property type="evidence" value="ECO:0007669"/>
    <property type="project" value="InterPro"/>
</dbReference>
<dbReference type="GO" id="GO:0003743">
    <property type="term" value="F:translation initiation factor activity"/>
    <property type="evidence" value="ECO:0007669"/>
    <property type="project" value="UniProtKB-UniRule"/>
</dbReference>
<gene>
    <name evidence="3" type="primary">eif6</name>
    <name evidence="4" type="ORF">GACE_1565</name>
</gene>
<dbReference type="GO" id="GO:0042256">
    <property type="term" value="P:cytosolic ribosome assembly"/>
    <property type="evidence" value="ECO:0007669"/>
    <property type="project" value="InterPro"/>
</dbReference>
<dbReference type="eggNOG" id="arCOG04176">
    <property type="taxonomic scope" value="Archaea"/>
</dbReference>
<dbReference type="EMBL" id="CP009552">
    <property type="protein sequence ID" value="AIY90600.1"/>
    <property type="molecule type" value="Genomic_DNA"/>
</dbReference>
<accession>A0A0A7GEU5</accession>
<dbReference type="HAMAP" id="MF_00032">
    <property type="entry name" value="eIF_6"/>
    <property type="match status" value="1"/>
</dbReference>
<dbReference type="AlphaFoldDB" id="A0A0A7GEU5"/>
<dbReference type="NCBIfam" id="NF003132">
    <property type="entry name" value="PRK04046.2-4"/>
    <property type="match status" value="1"/>
</dbReference>
<dbReference type="Pfam" id="PF01912">
    <property type="entry name" value="eIF-6"/>
    <property type="match status" value="1"/>
</dbReference>
<evidence type="ECO:0000256" key="3">
    <source>
        <dbReference type="HAMAP-Rule" id="MF_00032"/>
    </source>
</evidence>
<proteinExistence type="inferred from homology"/>
<evidence type="ECO:0000313" key="4">
    <source>
        <dbReference type="EMBL" id="AIY90600.1"/>
    </source>
</evidence>
<dbReference type="InterPro" id="IPR002769">
    <property type="entry name" value="eIF6"/>
</dbReference>
<name>A0A0A7GEU5_GEOAI</name>
<evidence type="ECO:0000256" key="1">
    <source>
        <dbReference type="ARBA" id="ARBA00022540"/>
    </source>
</evidence>
<dbReference type="SUPFAM" id="SSF55909">
    <property type="entry name" value="Pentein"/>
    <property type="match status" value="1"/>
</dbReference>
<sequence>MAELTAVHGNPLIGLYARVSDDFAVVGVRDGKFESLIREELDVDIVRTTVCGSELAGAMVALNSEGIVVCGHVMKKELEMLERSFEVLVLETEITCMGNVIAINDRGALVHPDLGDEVISKISEFFDIDVHRATIGGIKTVGMSAVVTNKGALVNPNTSEWELKKVEDVLGVEPVKGTVNFGSEMVGTGVVANSRGYIAGRDTTGFELGVIEEALGFL</sequence>
<dbReference type="GeneID" id="24798146"/>
<organism evidence="4 5">
    <name type="scientific">Geoglobus acetivorans</name>
    <dbReference type="NCBI Taxonomy" id="565033"/>
    <lineage>
        <taxon>Archaea</taxon>
        <taxon>Methanobacteriati</taxon>
        <taxon>Methanobacteriota</taxon>
        <taxon>Archaeoglobi</taxon>
        <taxon>Archaeoglobales</taxon>
        <taxon>Archaeoglobaceae</taxon>
        <taxon>Geoglobus</taxon>
    </lineage>
</organism>
<evidence type="ECO:0000256" key="2">
    <source>
        <dbReference type="ARBA" id="ARBA00022917"/>
    </source>
</evidence>
<comment type="similarity">
    <text evidence="3">Belongs to the eIF-6 family.</text>
</comment>